<gene>
    <name evidence="2" type="ORF">TIFTF001_007954</name>
</gene>
<evidence type="ECO:0000256" key="1">
    <source>
        <dbReference type="SAM" id="Phobius"/>
    </source>
</evidence>
<evidence type="ECO:0000313" key="3">
    <source>
        <dbReference type="Proteomes" id="UP001187192"/>
    </source>
</evidence>
<dbReference type="AlphaFoldDB" id="A0AA88CXK1"/>
<proteinExistence type="predicted"/>
<protein>
    <submittedName>
        <fullName evidence="2">Uncharacterized protein</fullName>
    </submittedName>
</protein>
<reference evidence="2" key="1">
    <citation type="submission" date="2023-07" db="EMBL/GenBank/DDBJ databases">
        <title>draft genome sequence of fig (Ficus carica).</title>
        <authorList>
            <person name="Takahashi T."/>
            <person name="Nishimura K."/>
        </authorList>
    </citation>
    <scope>NUCLEOTIDE SEQUENCE</scope>
</reference>
<feature type="transmembrane region" description="Helical" evidence="1">
    <location>
        <begin position="6"/>
        <end position="25"/>
    </location>
</feature>
<keyword evidence="3" id="KW-1185">Reference proteome</keyword>
<dbReference type="Proteomes" id="UP001187192">
    <property type="component" value="Unassembled WGS sequence"/>
</dbReference>
<organism evidence="2 3">
    <name type="scientific">Ficus carica</name>
    <name type="common">Common fig</name>
    <dbReference type="NCBI Taxonomy" id="3494"/>
    <lineage>
        <taxon>Eukaryota</taxon>
        <taxon>Viridiplantae</taxon>
        <taxon>Streptophyta</taxon>
        <taxon>Embryophyta</taxon>
        <taxon>Tracheophyta</taxon>
        <taxon>Spermatophyta</taxon>
        <taxon>Magnoliopsida</taxon>
        <taxon>eudicotyledons</taxon>
        <taxon>Gunneridae</taxon>
        <taxon>Pentapetalae</taxon>
        <taxon>rosids</taxon>
        <taxon>fabids</taxon>
        <taxon>Rosales</taxon>
        <taxon>Moraceae</taxon>
        <taxon>Ficeae</taxon>
        <taxon>Ficus</taxon>
    </lineage>
</organism>
<name>A0AA88CXK1_FICCA</name>
<keyword evidence="1" id="KW-1133">Transmembrane helix</keyword>
<comment type="caution">
    <text evidence="2">The sequence shown here is derived from an EMBL/GenBank/DDBJ whole genome shotgun (WGS) entry which is preliminary data.</text>
</comment>
<dbReference type="EMBL" id="BTGU01000008">
    <property type="protein sequence ID" value="GMN38723.1"/>
    <property type="molecule type" value="Genomic_DNA"/>
</dbReference>
<sequence>MKIGYGASIVVGFLMAVAMFGMDLVPNDGGLLVEVVVLASDADGGSACFTFCCLKAFDRLCRFSPKASLQL</sequence>
<accession>A0AA88CXK1</accession>
<keyword evidence="1" id="KW-0812">Transmembrane</keyword>
<evidence type="ECO:0000313" key="2">
    <source>
        <dbReference type="EMBL" id="GMN38723.1"/>
    </source>
</evidence>
<keyword evidence="1" id="KW-0472">Membrane</keyword>